<feature type="compositionally biased region" description="Acidic residues" evidence="17">
    <location>
        <begin position="771"/>
        <end position="787"/>
    </location>
</feature>
<evidence type="ECO:0000256" key="1">
    <source>
        <dbReference type="ARBA" id="ARBA00001946"/>
    </source>
</evidence>
<dbReference type="GO" id="GO:0003910">
    <property type="term" value="F:DNA ligase (ATP) activity"/>
    <property type="evidence" value="ECO:0007669"/>
    <property type="project" value="UniProtKB-EC"/>
</dbReference>
<dbReference type="SUPFAM" id="SSF56091">
    <property type="entry name" value="DNA ligase/mRNA capping enzyme, catalytic domain"/>
    <property type="match status" value="1"/>
</dbReference>
<dbReference type="InterPro" id="IPR029710">
    <property type="entry name" value="LIG4"/>
</dbReference>
<dbReference type="Proteomes" id="UP000807342">
    <property type="component" value="Unassembled WGS sequence"/>
</dbReference>
<name>A0A9P5XMM7_9AGAR</name>
<dbReference type="PANTHER" id="PTHR45997:SF1">
    <property type="entry name" value="DNA LIGASE 4"/>
    <property type="match status" value="1"/>
</dbReference>
<dbReference type="Pfam" id="PF16589">
    <property type="entry name" value="BRCT_2"/>
    <property type="match status" value="1"/>
</dbReference>
<evidence type="ECO:0000256" key="15">
    <source>
        <dbReference type="RuleBase" id="RU000617"/>
    </source>
</evidence>
<keyword evidence="5" id="KW-0479">Metal-binding</keyword>
<accession>A0A9P5XMM7</accession>
<feature type="region of interest" description="Disordered" evidence="17">
    <location>
        <begin position="825"/>
        <end position="884"/>
    </location>
</feature>
<dbReference type="GO" id="GO:0032807">
    <property type="term" value="C:DNA ligase IV complex"/>
    <property type="evidence" value="ECO:0007669"/>
    <property type="project" value="TreeGrafter"/>
</dbReference>
<dbReference type="SUPFAM" id="SSF117018">
    <property type="entry name" value="ATP-dependent DNA ligase DNA-binding domain"/>
    <property type="match status" value="1"/>
</dbReference>
<dbReference type="GO" id="GO:0003677">
    <property type="term" value="F:DNA binding"/>
    <property type="evidence" value="ECO:0007669"/>
    <property type="project" value="InterPro"/>
</dbReference>
<keyword evidence="8 15" id="KW-0227">DNA damage</keyword>
<keyword evidence="4 15" id="KW-0436">Ligase</keyword>
<organism evidence="20 21">
    <name type="scientific">Macrolepiota fuliginosa MF-IS2</name>
    <dbReference type="NCBI Taxonomy" id="1400762"/>
    <lineage>
        <taxon>Eukaryota</taxon>
        <taxon>Fungi</taxon>
        <taxon>Dikarya</taxon>
        <taxon>Basidiomycota</taxon>
        <taxon>Agaricomycotina</taxon>
        <taxon>Agaricomycetes</taxon>
        <taxon>Agaricomycetidae</taxon>
        <taxon>Agaricales</taxon>
        <taxon>Agaricineae</taxon>
        <taxon>Agaricaceae</taxon>
        <taxon>Macrolepiota</taxon>
    </lineage>
</organism>
<evidence type="ECO:0000256" key="2">
    <source>
        <dbReference type="ARBA" id="ARBA00004123"/>
    </source>
</evidence>
<evidence type="ECO:0000256" key="4">
    <source>
        <dbReference type="ARBA" id="ARBA00022598"/>
    </source>
</evidence>
<dbReference type="GO" id="GO:0006297">
    <property type="term" value="P:nucleotide-excision repair, DNA gap filling"/>
    <property type="evidence" value="ECO:0007669"/>
    <property type="project" value="TreeGrafter"/>
</dbReference>
<dbReference type="Gene3D" id="3.40.50.10190">
    <property type="entry name" value="BRCT domain"/>
    <property type="match status" value="2"/>
</dbReference>
<evidence type="ECO:0000313" key="21">
    <source>
        <dbReference type="Proteomes" id="UP000807342"/>
    </source>
</evidence>
<dbReference type="GO" id="GO:0071897">
    <property type="term" value="P:DNA biosynthetic process"/>
    <property type="evidence" value="ECO:0007669"/>
    <property type="project" value="InterPro"/>
</dbReference>
<dbReference type="EC" id="6.5.1.1" evidence="15"/>
<keyword evidence="9 15" id="KW-0067">ATP-binding</keyword>
<evidence type="ECO:0000256" key="16">
    <source>
        <dbReference type="RuleBase" id="RU004196"/>
    </source>
</evidence>
<dbReference type="InterPro" id="IPR016059">
    <property type="entry name" value="DNA_ligase_ATP-dep_CS"/>
</dbReference>
<feature type="region of interest" description="Disordered" evidence="17">
    <location>
        <begin position="1"/>
        <end position="33"/>
    </location>
</feature>
<keyword evidence="6" id="KW-0677">Repeat</keyword>
<dbReference type="Gene3D" id="2.40.50.140">
    <property type="entry name" value="Nucleic acid-binding proteins"/>
    <property type="match status" value="1"/>
</dbReference>
<evidence type="ECO:0000256" key="5">
    <source>
        <dbReference type="ARBA" id="ARBA00022723"/>
    </source>
</evidence>
<keyword evidence="13" id="KW-0539">Nucleus</keyword>
<dbReference type="Gene3D" id="1.10.3260.10">
    <property type="entry name" value="DNA ligase, ATP-dependent, N-terminal domain"/>
    <property type="match status" value="1"/>
</dbReference>
<keyword evidence="12 15" id="KW-0234">DNA repair</keyword>
<dbReference type="SUPFAM" id="SSF50249">
    <property type="entry name" value="Nucleic acid-binding proteins"/>
    <property type="match status" value="1"/>
</dbReference>
<evidence type="ECO:0000256" key="17">
    <source>
        <dbReference type="SAM" id="MobiDB-lite"/>
    </source>
</evidence>
<evidence type="ECO:0000259" key="18">
    <source>
        <dbReference type="PROSITE" id="PS50160"/>
    </source>
</evidence>
<comment type="caution">
    <text evidence="20">The sequence shown here is derived from an EMBL/GenBank/DDBJ whole genome shotgun (WGS) entry which is preliminary data.</text>
</comment>
<feature type="compositionally biased region" description="Acidic residues" evidence="17">
    <location>
        <begin position="850"/>
        <end position="865"/>
    </location>
</feature>
<evidence type="ECO:0000256" key="10">
    <source>
        <dbReference type="ARBA" id="ARBA00022842"/>
    </source>
</evidence>
<dbReference type="PANTHER" id="PTHR45997">
    <property type="entry name" value="DNA LIGASE 4"/>
    <property type="match status" value="1"/>
</dbReference>
<dbReference type="InterPro" id="IPR044125">
    <property type="entry name" value="Adenylation_DNA_ligase_IV"/>
</dbReference>
<dbReference type="GO" id="GO:0005524">
    <property type="term" value="F:ATP binding"/>
    <property type="evidence" value="ECO:0007669"/>
    <property type="project" value="UniProtKB-KW"/>
</dbReference>
<evidence type="ECO:0000256" key="9">
    <source>
        <dbReference type="ARBA" id="ARBA00022840"/>
    </source>
</evidence>
<keyword evidence="10" id="KW-0460">Magnesium</keyword>
<dbReference type="GO" id="GO:0006303">
    <property type="term" value="P:double-strand break repair via nonhomologous end joining"/>
    <property type="evidence" value="ECO:0007669"/>
    <property type="project" value="TreeGrafter"/>
</dbReference>
<evidence type="ECO:0000256" key="3">
    <source>
        <dbReference type="ARBA" id="ARBA00007572"/>
    </source>
</evidence>
<dbReference type="InterPro" id="IPR012340">
    <property type="entry name" value="NA-bd_OB-fold"/>
</dbReference>
<evidence type="ECO:0000256" key="7">
    <source>
        <dbReference type="ARBA" id="ARBA00022741"/>
    </source>
</evidence>
<dbReference type="InterPro" id="IPR012308">
    <property type="entry name" value="DNA_ligase_ATP-dep_N"/>
</dbReference>
<reference evidence="20" key="1">
    <citation type="submission" date="2020-11" db="EMBL/GenBank/DDBJ databases">
        <authorList>
            <consortium name="DOE Joint Genome Institute"/>
            <person name="Ahrendt S."/>
            <person name="Riley R."/>
            <person name="Andreopoulos W."/>
            <person name="Labutti K."/>
            <person name="Pangilinan J."/>
            <person name="Ruiz-Duenas F.J."/>
            <person name="Barrasa J.M."/>
            <person name="Sanchez-Garcia M."/>
            <person name="Camarero S."/>
            <person name="Miyauchi S."/>
            <person name="Serrano A."/>
            <person name="Linde D."/>
            <person name="Babiker R."/>
            <person name="Drula E."/>
            <person name="Ayuso-Fernandez I."/>
            <person name="Pacheco R."/>
            <person name="Padilla G."/>
            <person name="Ferreira P."/>
            <person name="Barriuso J."/>
            <person name="Kellner H."/>
            <person name="Castanera R."/>
            <person name="Alfaro M."/>
            <person name="Ramirez L."/>
            <person name="Pisabarro A.G."/>
            <person name="Kuo A."/>
            <person name="Tritt A."/>
            <person name="Lipzen A."/>
            <person name="He G."/>
            <person name="Yan M."/>
            <person name="Ng V."/>
            <person name="Cullen D."/>
            <person name="Martin F."/>
            <person name="Rosso M.-N."/>
            <person name="Henrissat B."/>
            <person name="Hibbett D."/>
            <person name="Martinez A.T."/>
            <person name="Grigoriev I.V."/>
        </authorList>
    </citation>
    <scope>NUCLEOTIDE SEQUENCE</scope>
    <source>
        <strain evidence="20">MF-IS2</strain>
    </source>
</reference>
<feature type="domain" description="BRCT" evidence="19">
    <location>
        <begin position="666"/>
        <end position="760"/>
    </location>
</feature>
<proteinExistence type="inferred from homology"/>
<dbReference type="PROSITE" id="PS00697">
    <property type="entry name" value="DNA_LIGASE_A1"/>
    <property type="match status" value="1"/>
</dbReference>
<gene>
    <name evidence="20" type="ORF">P691DRAFT_771328</name>
</gene>
<keyword evidence="21" id="KW-1185">Reference proteome</keyword>
<dbReference type="GO" id="GO:0046872">
    <property type="term" value="F:metal ion binding"/>
    <property type="evidence" value="ECO:0007669"/>
    <property type="project" value="UniProtKB-KW"/>
</dbReference>
<dbReference type="Pfam" id="PF04679">
    <property type="entry name" value="DNA_ligase_A_C"/>
    <property type="match status" value="1"/>
</dbReference>
<feature type="region of interest" description="Disordered" evidence="17">
    <location>
        <begin position="766"/>
        <end position="811"/>
    </location>
</feature>
<dbReference type="Pfam" id="PF04675">
    <property type="entry name" value="DNA_ligase_A_N"/>
    <property type="match status" value="1"/>
</dbReference>
<dbReference type="PROSITE" id="PS50172">
    <property type="entry name" value="BRCT"/>
    <property type="match status" value="2"/>
</dbReference>
<dbReference type="InterPro" id="IPR036599">
    <property type="entry name" value="DNA_ligase_N_sf"/>
</dbReference>
<dbReference type="CDD" id="cd07968">
    <property type="entry name" value="OBF_DNA_ligase_IV"/>
    <property type="match status" value="1"/>
</dbReference>
<feature type="compositionally biased region" description="Basic and acidic residues" evidence="17">
    <location>
        <begin position="799"/>
        <end position="811"/>
    </location>
</feature>
<dbReference type="AlphaFoldDB" id="A0A9P5XMM7"/>
<feature type="compositionally biased region" description="Polar residues" evidence="17">
    <location>
        <begin position="827"/>
        <end position="841"/>
    </location>
</feature>
<dbReference type="CDD" id="cd07903">
    <property type="entry name" value="Adenylation_DNA_ligase_IV"/>
    <property type="match status" value="1"/>
</dbReference>
<dbReference type="InterPro" id="IPR036420">
    <property type="entry name" value="BRCT_dom_sf"/>
</dbReference>
<dbReference type="Pfam" id="PF01068">
    <property type="entry name" value="DNA_ligase_A_M"/>
    <property type="match status" value="1"/>
</dbReference>
<comment type="subcellular location">
    <subcellularLocation>
        <location evidence="2">Nucleus</location>
    </subcellularLocation>
</comment>
<dbReference type="InterPro" id="IPR012310">
    <property type="entry name" value="DNA_ligase_ATP-dep_cent"/>
</dbReference>
<protein>
    <recommendedName>
        <fullName evidence="15">DNA ligase</fullName>
        <ecNumber evidence="15">6.5.1.1</ecNumber>
    </recommendedName>
</protein>
<keyword evidence="11 15" id="KW-0233">DNA recombination</keyword>
<evidence type="ECO:0000256" key="12">
    <source>
        <dbReference type="ARBA" id="ARBA00023204"/>
    </source>
</evidence>
<dbReference type="EMBL" id="MU151060">
    <property type="protein sequence ID" value="KAF9453555.1"/>
    <property type="molecule type" value="Genomic_DNA"/>
</dbReference>
<dbReference type="InterPro" id="IPR012309">
    <property type="entry name" value="DNA_ligase_ATP-dep_C"/>
</dbReference>
<comment type="cofactor">
    <cofactor evidence="1">
        <name>Mg(2+)</name>
        <dbReference type="ChEBI" id="CHEBI:18420"/>
    </cofactor>
</comment>
<dbReference type="SUPFAM" id="SSF52113">
    <property type="entry name" value="BRCT domain"/>
    <property type="match status" value="2"/>
</dbReference>
<feature type="compositionally biased region" description="Polar residues" evidence="17">
    <location>
        <begin position="788"/>
        <end position="798"/>
    </location>
</feature>
<sequence length="1005" mass="114653">MMQPTPAPSSPPKSPKQTLHEAEEPSYPTAPQNVDSAPFSVLVGLFEKLSVERKQDRRRRLLDAWFSHWRQEKGYDLYPVLRLLLPQKDRERAVYGLKEKNLAKTYIKLIPLGRRDPDAVRLLNWKKPTEREKSSGDFPTVLYEVVSKRSSVIEGSLSIDDLNQVLDELAQNMGKQDVQSKILQRVYNRTTAEEQRWIIRIILKDMQISVKETTVFSVFHPDAQDLYNTCSDLKRVIWELWDPSFRLNAEDKAVQLFHAFAPMLCKRPTRKFEDTVREMGGTEFFIEEKLDGERMQLHKRGNEYFYCSRKGKDYTYLYGKHVGTGSLTPHITRAFDNRVDDIILDGEMLVWDPVTERNLPFGTLKTAALDKSKQEHNPRPCFKIFDLLYLNGQSLIHKPLTFRKRNLKHCVTEITGRIEYATEYKGKTAKDIRGRMDEIMASRGEGLIIKHPLSKYVLNGRNMDWIKVKPEYMDNMGETVDVLVVAGNYGSGKRGGGVSTLICAVFDDSQTGEDDDEPKYRTFVRIGSGLSFADYVWIRDKPWKAWNAQQEPTFLLTAKRSHEDKGDMFLEPEDSFILKVKAAEIVPSDQYHIGFTMRFPRAIAIRDELTAADCMAASEVLESLKSERKRKMDSDIAGSKKKRKTNTKKATVLPQYQGPNLNAVSVQSDIFNEMKFVVVSDPKSRTGDDDRKELMKLIHANGGTCAQIPKPDMFVVYGGAVTPYDLKLVIDKGVNDVIKPSWIKDSIAVGEPAPFHRKYFFHATPGRIDEPDYEEGGEEEAKEDEDIMNQSTGSTPIQSRERSREKERNLEDLDPALAEWFRVGKASPTSTAANKHNSGSETESDHDSDNADVADEEENVDDDDWEKVKSEQGAPESEDVQDVKMGETDEAMAYDEELIFKHLCFYLDSPENARKNGMEVKSKREEDITTRFAKIAEIITANGGKIVGLHEPKLTHVVSDKRDVTRRLELIKATSQPKRRHLVISEFIEACAEENTLLDEDEFAP</sequence>
<dbReference type="Gene3D" id="3.30.470.30">
    <property type="entry name" value="DNA ligase/mRNA capping enzyme"/>
    <property type="match status" value="1"/>
</dbReference>
<dbReference type="PROSITE" id="PS50160">
    <property type="entry name" value="DNA_LIGASE_A3"/>
    <property type="match status" value="1"/>
</dbReference>
<comment type="catalytic activity">
    <reaction evidence="14 15">
        <text>ATP + (deoxyribonucleotide)n-3'-hydroxyl + 5'-phospho-(deoxyribonucleotide)m = (deoxyribonucleotide)n+m + AMP + diphosphate.</text>
        <dbReference type="EC" id="6.5.1.1"/>
    </reaction>
</comment>
<dbReference type="NCBIfam" id="TIGR00574">
    <property type="entry name" value="dnl1"/>
    <property type="match status" value="1"/>
</dbReference>
<evidence type="ECO:0000256" key="11">
    <source>
        <dbReference type="ARBA" id="ARBA00023172"/>
    </source>
</evidence>
<dbReference type="InterPro" id="IPR000977">
    <property type="entry name" value="DNA_ligase_ATP-dep"/>
</dbReference>
<dbReference type="OrthoDB" id="151490at2759"/>
<evidence type="ECO:0000256" key="14">
    <source>
        <dbReference type="ARBA" id="ARBA00034003"/>
    </source>
</evidence>
<evidence type="ECO:0000256" key="13">
    <source>
        <dbReference type="ARBA" id="ARBA00023242"/>
    </source>
</evidence>
<keyword evidence="7 15" id="KW-0547">Nucleotide-binding</keyword>
<comment type="similarity">
    <text evidence="3 16">Belongs to the ATP-dependent DNA ligase family.</text>
</comment>
<dbReference type="CDD" id="cd18435">
    <property type="entry name" value="BRCT_BRC1_like_rpt1"/>
    <property type="match status" value="1"/>
</dbReference>
<dbReference type="SMART" id="SM00292">
    <property type="entry name" value="BRCT"/>
    <property type="match status" value="2"/>
</dbReference>
<evidence type="ECO:0000256" key="6">
    <source>
        <dbReference type="ARBA" id="ARBA00022737"/>
    </source>
</evidence>
<evidence type="ECO:0000313" key="20">
    <source>
        <dbReference type="EMBL" id="KAF9453555.1"/>
    </source>
</evidence>
<evidence type="ECO:0000256" key="8">
    <source>
        <dbReference type="ARBA" id="ARBA00022763"/>
    </source>
</evidence>
<feature type="compositionally biased region" description="Pro residues" evidence="17">
    <location>
        <begin position="1"/>
        <end position="14"/>
    </location>
</feature>
<dbReference type="InterPro" id="IPR001357">
    <property type="entry name" value="BRCT_dom"/>
</dbReference>
<evidence type="ECO:0000259" key="19">
    <source>
        <dbReference type="PROSITE" id="PS50172"/>
    </source>
</evidence>
<feature type="domain" description="BRCT" evidence="19">
    <location>
        <begin position="895"/>
        <end position="1005"/>
    </location>
</feature>
<feature type="domain" description="ATP-dependent DNA ligase family profile" evidence="18">
    <location>
        <begin position="373"/>
        <end position="507"/>
    </location>
</feature>
<dbReference type="GO" id="GO:0006310">
    <property type="term" value="P:DNA recombination"/>
    <property type="evidence" value="ECO:0007669"/>
    <property type="project" value="UniProtKB-KW"/>
</dbReference>